<dbReference type="Proteomes" id="UP000037122">
    <property type="component" value="Unassembled WGS sequence"/>
</dbReference>
<gene>
    <name evidence="1" type="ORF">QG37_06584</name>
</gene>
<dbReference type="EMBL" id="LGST01000046">
    <property type="protein sequence ID" value="KND97037.1"/>
    <property type="molecule type" value="Genomic_DNA"/>
</dbReference>
<accession>A0A0L0NSA5</accession>
<evidence type="ECO:0000313" key="2">
    <source>
        <dbReference type="Proteomes" id="UP000037122"/>
    </source>
</evidence>
<evidence type="ECO:0000313" key="1">
    <source>
        <dbReference type="EMBL" id="KND97037.1"/>
    </source>
</evidence>
<proteinExistence type="predicted"/>
<organism evidence="1 2">
    <name type="scientific">Candidozyma auris</name>
    <name type="common">Yeast</name>
    <name type="synonym">Candida auris</name>
    <dbReference type="NCBI Taxonomy" id="498019"/>
    <lineage>
        <taxon>Eukaryota</taxon>
        <taxon>Fungi</taxon>
        <taxon>Dikarya</taxon>
        <taxon>Ascomycota</taxon>
        <taxon>Saccharomycotina</taxon>
        <taxon>Pichiomycetes</taxon>
        <taxon>Metschnikowiaceae</taxon>
        <taxon>Candidozyma</taxon>
    </lineage>
</organism>
<dbReference type="VEuPathDB" id="FungiDB:QG37_06584"/>
<sequence length="88" mass="10218">MMPLRGQLSKTKTKRTHLARLTGTLGSVEVDFLSLRHCYLSNQYESSETLLAAKWLRNQCDSSLQLENQEFHHKLDSRFHEIGDFIPL</sequence>
<protein>
    <submittedName>
        <fullName evidence="1">Uncharacterized protein</fullName>
    </submittedName>
</protein>
<comment type="caution">
    <text evidence="1">The sequence shown here is derived from an EMBL/GenBank/DDBJ whole genome shotgun (WGS) entry which is preliminary data.</text>
</comment>
<name>A0A0L0NSA5_CANAR</name>
<reference evidence="2" key="1">
    <citation type="journal article" date="2015" name="BMC Genomics">
        <title>Draft genome of a commonly misdiagnosed multidrug resistant pathogen Candida auris.</title>
        <authorList>
            <person name="Chatterjee S."/>
            <person name="Alampalli S.V."/>
            <person name="Nageshan R.K."/>
            <person name="Chettiar S.T."/>
            <person name="Joshi S."/>
            <person name="Tatu U.S."/>
        </authorList>
    </citation>
    <scope>NUCLEOTIDE SEQUENCE [LARGE SCALE GENOMIC DNA]</scope>
    <source>
        <strain evidence="2">6684</strain>
    </source>
</reference>
<dbReference type="AlphaFoldDB" id="A0A0L0NSA5"/>